<dbReference type="Pfam" id="PF00378">
    <property type="entry name" value="ECH_1"/>
    <property type="match status" value="1"/>
</dbReference>
<reference evidence="1 2" key="1">
    <citation type="submission" date="2022-11" db="EMBL/GenBank/DDBJ databases">
        <title>Nonomuraea corallina sp. nov., a new species of the genus Nonomuraea isolated from sea side sediment in Thai sea.</title>
        <authorList>
            <person name="Ngamcharungchit C."/>
            <person name="Matsumoto A."/>
            <person name="Suriyachadkun C."/>
            <person name="Panbangred W."/>
            <person name="Inahashi Y."/>
            <person name="Intra B."/>
        </authorList>
    </citation>
    <scope>NUCLEOTIDE SEQUENCE [LARGE SCALE GENOMIC DNA]</scope>
    <source>
        <strain evidence="1 2">DSM 43553</strain>
    </source>
</reference>
<evidence type="ECO:0000313" key="2">
    <source>
        <dbReference type="Proteomes" id="UP001212498"/>
    </source>
</evidence>
<evidence type="ECO:0000313" key="1">
    <source>
        <dbReference type="EMBL" id="MDA0646378.1"/>
    </source>
</evidence>
<keyword evidence="2" id="KW-1185">Reference proteome</keyword>
<dbReference type="SUPFAM" id="SSF52096">
    <property type="entry name" value="ClpP/crotonase"/>
    <property type="match status" value="1"/>
</dbReference>
<dbReference type="InterPro" id="IPR029045">
    <property type="entry name" value="ClpP/crotonase-like_dom_sf"/>
</dbReference>
<accession>A0ABT4TA40</accession>
<comment type="caution">
    <text evidence="1">The sequence shown here is derived from an EMBL/GenBank/DDBJ whole genome shotgun (WGS) entry which is preliminary data.</text>
</comment>
<dbReference type="RefSeq" id="WP_271279703.1">
    <property type="nucleotide sequence ID" value="NZ_BAABFD010000018.1"/>
</dbReference>
<dbReference type="Gene3D" id="3.90.226.10">
    <property type="entry name" value="2-enoyl-CoA Hydratase, Chain A, domain 1"/>
    <property type="match status" value="1"/>
</dbReference>
<name>A0ABT4TA40_9ACTN</name>
<dbReference type="InterPro" id="IPR001753">
    <property type="entry name" value="Enoyl-CoA_hydra/iso"/>
</dbReference>
<dbReference type="PANTHER" id="PTHR43459:SF1">
    <property type="entry name" value="EG:BACN32G11.4 PROTEIN"/>
    <property type="match status" value="1"/>
</dbReference>
<dbReference type="EMBL" id="JAPNUD010000192">
    <property type="protein sequence ID" value="MDA0646378.1"/>
    <property type="molecule type" value="Genomic_DNA"/>
</dbReference>
<dbReference type="CDD" id="cd06558">
    <property type="entry name" value="crotonase-like"/>
    <property type="match status" value="1"/>
</dbReference>
<sequence>MLRQENYRRIAIERRGAVTVLTLNRPERRNAVDDVMHSELSTLFREARRSTDAEVYVLTGAGEAFCAGGDTDPGRPYASLSGLTPIQEAAEIVYGILELDQPLIAAVNGDATGLGAMLASAADVSFAVPSARFGDAHVQVGLPAGNGPAALWPLLAGPQRAKRLLLGGEMISTDQAVAWGLLHELVTEGSALDAALALAGRWAELPRAAVRGTKATINAAVRAAVAQVLPLSLALEEQAMAAPDFRRRLAAAHETRRAATG</sequence>
<proteinExistence type="predicted"/>
<dbReference type="Proteomes" id="UP001212498">
    <property type="component" value="Unassembled WGS sequence"/>
</dbReference>
<dbReference type="PANTHER" id="PTHR43459">
    <property type="entry name" value="ENOYL-COA HYDRATASE"/>
    <property type="match status" value="1"/>
</dbReference>
<gene>
    <name evidence="1" type="ORF">OUY24_37615</name>
</gene>
<organism evidence="1 2">
    <name type="scientific">Nonomuraea ferruginea</name>
    <dbReference type="NCBI Taxonomy" id="46174"/>
    <lineage>
        <taxon>Bacteria</taxon>
        <taxon>Bacillati</taxon>
        <taxon>Actinomycetota</taxon>
        <taxon>Actinomycetes</taxon>
        <taxon>Streptosporangiales</taxon>
        <taxon>Streptosporangiaceae</taxon>
        <taxon>Nonomuraea</taxon>
    </lineage>
</organism>
<protein>
    <submittedName>
        <fullName evidence="1">Enoyl-CoA hydratase/isomerase family protein</fullName>
    </submittedName>
</protein>